<dbReference type="EMBL" id="BAUV01000105">
    <property type="protein sequence ID" value="GAE37680.1"/>
    <property type="molecule type" value="Genomic_DNA"/>
</dbReference>
<dbReference type="InterPro" id="IPR039143">
    <property type="entry name" value="GNPNAT1-like"/>
</dbReference>
<dbReference type="PANTHER" id="PTHR13355">
    <property type="entry name" value="GLUCOSAMINE 6-PHOSPHATE N-ACETYLTRANSFERASE"/>
    <property type="match status" value="1"/>
</dbReference>
<comment type="caution">
    <text evidence="2">The sequence shown here is derived from an EMBL/GenBank/DDBJ whole genome shotgun (WGS) entry which is preliminary data.</text>
</comment>
<dbReference type="GO" id="GO:0008080">
    <property type="term" value="F:N-acetyltransferase activity"/>
    <property type="evidence" value="ECO:0007669"/>
    <property type="project" value="TreeGrafter"/>
</dbReference>
<name>W4QZX0_HALA3</name>
<dbReference type="PANTHER" id="PTHR13355:SF15">
    <property type="entry name" value="GCN5-RELATED N-ACETYLTRANSFERASE 3, CHLOROPLASTIC"/>
    <property type="match status" value="1"/>
</dbReference>
<gene>
    <name evidence="2" type="ORF">JCM9157_4998</name>
</gene>
<accession>W4QZX0</accession>
<dbReference type="PROSITE" id="PS51186">
    <property type="entry name" value="GNAT"/>
    <property type="match status" value="1"/>
</dbReference>
<dbReference type="InterPro" id="IPR016181">
    <property type="entry name" value="Acyl_CoA_acyltransferase"/>
</dbReference>
<dbReference type="CDD" id="cd04301">
    <property type="entry name" value="NAT_SF"/>
    <property type="match status" value="1"/>
</dbReference>
<evidence type="ECO:0000259" key="1">
    <source>
        <dbReference type="PROSITE" id="PS51186"/>
    </source>
</evidence>
<evidence type="ECO:0000313" key="2">
    <source>
        <dbReference type="EMBL" id="GAE37680.1"/>
    </source>
</evidence>
<proteinExistence type="predicted"/>
<sequence>MIVHPEYQKKGIGSKILTLLTDKCKESGIKWVQLSCARGKIDFYKKFDFLERPIDGPGMYKFI</sequence>
<dbReference type="AlphaFoldDB" id="W4QZX0"/>
<feature type="domain" description="N-acetyltransferase" evidence="1">
    <location>
        <begin position="1"/>
        <end position="63"/>
    </location>
</feature>
<dbReference type="Proteomes" id="UP000018896">
    <property type="component" value="Unassembled WGS sequence"/>
</dbReference>
<dbReference type="InterPro" id="IPR000182">
    <property type="entry name" value="GNAT_dom"/>
</dbReference>
<dbReference type="Pfam" id="PF13508">
    <property type="entry name" value="Acetyltransf_7"/>
    <property type="match status" value="1"/>
</dbReference>
<organism evidence="2 3">
    <name type="scientific">Halalkalibacter akibai (strain ATCC 43226 / DSM 21942 / CIP 109018 / JCM 9157 / 1139)</name>
    <name type="common">Bacillus akibai</name>
    <dbReference type="NCBI Taxonomy" id="1236973"/>
    <lineage>
        <taxon>Bacteria</taxon>
        <taxon>Bacillati</taxon>
        <taxon>Bacillota</taxon>
        <taxon>Bacilli</taxon>
        <taxon>Bacillales</taxon>
        <taxon>Bacillaceae</taxon>
        <taxon>Halalkalibacter</taxon>
    </lineage>
</organism>
<reference evidence="2 3" key="1">
    <citation type="journal article" date="2014" name="Genome Announc.">
        <title>Draft Genome Sequences of Three Alkaliphilic Bacillus Strains, Bacillus wakoensis JCM 9140T, Bacillus akibai JCM 9157T, and Bacillus hemicellulosilyticus JCM 9152T.</title>
        <authorList>
            <person name="Yuki M."/>
            <person name="Oshima K."/>
            <person name="Suda W."/>
            <person name="Oshida Y."/>
            <person name="Kitamura K."/>
            <person name="Iida T."/>
            <person name="Hattori M."/>
            <person name="Ohkuma M."/>
        </authorList>
    </citation>
    <scope>NUCLEOTIDE SEQUENCE [LARGE SCALE GENOMIC DNA]</scope>
    <source>
        <strain evidence="2 3">JCM 9157</strain>
    </source>
</reference>
<protein>
    <recommendedName>
        <fullName evidence="1">N-acetyltransferase domain-containing protein</fullName>
    </recommendedName>
</protein>
<keyword evidence="3" id="KW-1185">Reference proteome</keyword>
<dbReference type="Gene3D" id="3.40.630.30">
    <property type="match status" value="1"/>
</dbReference>
<dbReference type="SUPFAM" id="SSF55729">
    <property type="entry name" value="Acyl-CoA N-acyltransferases (Nat)"/>
    <property type="match status" value="1"/>
</dbReference>
<evidence type="ECO:0000313" key="3">
    <source>
        <dbReference type="Proteomes" id="UP000018896"/>
    </source>
</evidence>